<dbReference type="EMBL" id="MLYV02000383">
    <property type="protein sequence ID" value="PSS03707.1"/>
    <property type="molecule type" value="Genomic_DNA"/>
</dbReference>
<comment type="caution">
    <text evidence="1">The sequence shown here is derived from an EMBL/GenBank/DDBJ whole genome shotgun (WGS) entry which is preliminary data.</text>
</comment>
<dbReference type="Proteomes" id="UP000186601">
    <property type="component" value="Unassembled WGS sequence"/>
</dbReference>
<dbReference type="Gene3D" id="3.80.10.10">
    <property type="entry name" value="Ribonuclease Inhibitor"/>
    <property type="match status" value="1"/>
</dbReference>
<name>A0A2R6Q7J3_9APHY</name>
<keyword evidence="2" id="KW-1185">Reference proteome</keyword>
<dbReference type="OrthoDB" id="2754576at2759"/>
<accession>A0A2R6Q7J3</accession>
<evidence type="ECO:0000313" key="1">
    <source>
        <dbReference type="EMBL" id="PSS03707.1"/>
    </source>
</evidence>
<gene>
    <name evidence="1" type="ORF">PHLCEN_2v3961</name>
</gene>
<sequence length="554" mass="63113">MSEYYGPPTAYTSPSILSLAEGLQATLGISYPTSLTNGQYLEYGSERVYPEIPIYYPPISVASLPREVIDNILKFDIIWQCLPTLKACALVCSAWLPLVRELLFETLVVTDGHPTNNFKAFDLLLKESPGACYCIRALSLRPDRLLESRTGKTLNSTTLREMLAYLPRLTALEINGLRLDGGEGNLSFLPPHSCLEELKITNMHSWMNSGKDMLDIFSVFSHVQTLRLERLGQLKGAIIFEDHGACFTPDMISSIKIPRSLTTSCIYMASISQPHFYLEVLKQAHSLDTLEAVTVECEDAQLLPGITSDLGSFLTDSGTNVLELNISLVNCWRYRQPIYIETDCARIYGELVPAIQYMPSLHMFTLSLLAQHNPEVTARPTLDVWSIMISMLSALPPTTQIINLVLEVEKYDETFQDRHLPWLSPHFNWTRLQVALDRFPYLEAVRFISSAVAGAIALNNSEWDLEGRKITYYLPELAERGILRFESHANIWVLVVRRKLSLFIYDYSSKRELQGCNFERGFQFKTSRRCANIFDWLAFYVTPSIWADRWRRNQ</sequence>
<organism evidence="1 2">
    <name type="scientific">Hermanssonia centrifuga</name>
    <dbReference type="NCBI Taxonomy" id="98765"/>
    <lineage>
        <taxon>Eukaryota</taxon>
        <taxon>Fungi</taxon>
        <taxon>Dikarya</taxon>
        <taxon>Basidiomycota</taxon>
        <taxon>Agaricomycotina</taxon>
        <taxon>Agaricomycetes</taxon>
        <taxon>Polyporales</taxon>
        <taxon>Meruliaceae</taxon>
        <taxon>Hermanssonia</taxon>
    </lineage>
</organism>
<dbReference type="AlphaFoldDB" id="A0A2R6Q7J3"/>
<proteinExistence type="predicted"/>
<reference evidence="1 2" key="1">
    <citation type="submission" date="2018-02" db="EMBL/GenBank/DDBJ databases">
        <title>Genome sequence of the basidiomycete white-rot fungus Phlebia centrifuga.</title>
        <authorList>
            <person name="Granchi Z."/>
            <person name="Peng M."/>
            <person name="de Vries R.P."/>
            <person name="Hilden K."/>
            <person name="Makela M.R."/>
            <person name="Grigoriev I."/>
            <person name="Riley R."/>
        </authorList>
    </citation>
    <scope>NUCLEOTIDE SEQUENCE [LARGE SCALE GENOMIC DNA]</scope>
    <source>
        <strain evidence="1 2">FBCC195</strain>
    </source>
</reference>
<evidence type="ECO:0000313" key="2">
    <source>
        <dbReference type="Proteomes" id="UP000186601"/>
    </source>
</evidence>
<evidence type="ECO:0008006" key="3">
    <source>
        <dbReference type="Google" id="ProtNLM"/>
    </source>
</evidence>
<dbReference type="InterPro" id="IPR032675">
    <property type="entry name" value="LRR_dom_sf"/>
</dbReference>
<protein>
    <recommendedName>
        <fullName evidence="3">F-box domain-containing protein</fullName>
    </recommendedName>
</protein>